<dbReference type="Gene3D" id="3.30.1120.10">
    <property type="match status" value="1"/>
</dbReference>
<dbReference type="InterPro" id="IPR050738">
    <property type="entry name" value="Sulfatase"/>
</dbReference>
<evidence type="ECO:0000256" key="2">
    <source>
        <dbReference type="ARBA" id="ARBA00022723"/>
    </source>
</evidence>
<keyword evidence="2" id="KW-0479">Metal-binding</keyword>
<keyword evidence="4" id="KW-0106">Calcium</keyword>
<dbReference type="Gene3D" id="3.40.720.10">
    <property type="entry name" value="Alkaline Phosphatase, subunit A"/>
    <property type="match status" value="1"/>
</dbReference>
<reference evidence="7" key="1">
    <citation type="submission" date="2023-07" db="EMBL/GenBank/DDBJ databases">
        <title>Dyadobacter sp. nov 'subterranea' isolated from contaminted grondwater.</title>
        <authorList>
            <person name="Szabo I."/>
            <person name="Al-Omari J."/>
            <person name="Szerdahelyi S.G."/>
            <person name="Rado J."/>
        </authorList>
    </citation>
    <scope>NUCLEOTIDE SEQUENCE [LARGE SCALE GENOMIC DNA]</scope>
    <source>
        <strain evidence="7">UP-52</strain>
    </source>
</reference>
<dbReference type="PANTHER" id="PTHR42693:SF53">
    <property type="entry name" value="ENDO-4-O-SULFATASE"/>
    <property type="match status" value="1"/>
</dbReference>
<sequence length="604" mass="67893">MSNMKSLVVVKSSKVATRFYERVFSFVLLFFITSVTGFAQTKPNIVFILTDDQGWGDLSINGNTNVQTPNIDKLARDGARFSRFYVAPLCAPTRAGLLTGRYHYNAGVYGVSNSKEFLNLDEVTLADLFKKSGYATGCFGKWHNGSQYPYHPNGRGFDEFYGFLSGHYANYFDTMLDHNGEPVRSKGFITDDLTDKAIGFIEKNKDKPFVCYVPYNAPHSPFQVPDKYYDRVKARGLKQFSQNISQEDPEVTISALAMCENIDDNVGRILKKLDDLKLTENTIVIYMTDNGPNSWRWNGNMKGRKGVADEGGVRAPFFIRWPGVIPAGKIVIDNAAYIDILPTLTDFAGISTSGTKPLDGVSLKSLLKGEKNTLPERYLFSSINKFNSVRKWPYLVSEGNLYDLAKDSTQSKNIAAEFPDIYKDLSSRLNSWYKESMARIDTVRWIPVGYQQFPKTTLPSQDAKLFRSKTGTLSYSASAPNSSWIANWNDTDSYALWDVDVHTSGKYKLNILYTIPEANAGSTFDIIFNSKSISGTITEPFDPPLLPSPDRVKRNGESYEKVFKTKFVGSWELEKGKGQIKLQAKQLKGNRFADIRAIELILIK</sequence>
<dbReference type="Pfam" id="PF00884">
    <property type="entry name" value="Sulfatase"/>
    <property type="match status" value="1"/>
</dbReference>
<proteinExistence type="inferred from homology"/>
<accession>A0ABR9WBD7</accession>
<keyword evidence="3" id="KW-0378">Hydrolase</keyword>
<comment type="similarity">
    <text evidence="1">Belongs to the sulfatase family.</text>
</comment>
<dbReference type="PANTHER" id="PTHR42693">
    <property type="entry name" value="ARYLSULFATASE FAMILY MEMBER"/>
    <property type="match status" value="1"/>
</dbReference>
<comment type="caution">
    <text evidence="6">The sequence shown here is derived from an EMBL/GenBank/DDBJ whole genome shotgun (WGS) entry which is preliminary data.</text>
</comment>
<dbReference type="EMBL" id="JACYGY010000001">
    <property type="protein sequence ID" value="MBE9462795.1"/>
    <property type="molecule type" value="Genomic_DNA"/>
</dbReference>
<dbReference type="CDD" id="cd16146">
    <property type="entry name" value="ARS_like"/>
    <property type="match status" value="1"/>
</dbReference>
<dbReference type="SUPFAM" id="SSF53649">
    <property type="entry name" value="Alkaline phosphatase-like"/>
    <property type="match status" value="1"/>
</dbReference>
<dbReference type="Gene3D" id="2.60.120.260">
    <property type="entry name" value="Galactose-binding domain-like"/>
    <property type="match status" value="1"/>
</dbReference>
<dbReference type="PROSITE" id="PS00523">
    <property type="entry name" value="SULFATASE_1"/>
    <property type="match status" value="1"/>
</dbReference>
<name>A0ABR9WBD7_9BACT</name>
<dbReference type="Proteomes" id="UP000634134">
    <property type="component" value="Unassembled WGS sequence"/>
</dbReference>
<dbReference type="InterPro" id="IPR000917">
    <property type="entry name" value="Sulfatase_N"/>
</dbReference>
<evidence type="ECO:0000259" key="5">
    <source>
        <dbReference type="Pfam" id="PF00884"/>
    </source>
</evidence>
<evidence type="ECO:0000313" key="7">
    <source>
        <dbReference type="Proteomes" id="UP000634134"/>
    </source>
</evidence>
<evidence type="ECO:0000256" key="3">
    <source>
        <dbReference type="ARBA" id="ARBA00022801"/>
    </source>
</evidence>
<gene>
    <name evidence="6" type="ORF">IEE83_12990</name>
</gene>
<protein>
    <submittedName>
        <fullName evidence="6">Arylsulfatase</fullName>
    </submittedName>
</protein>
<evidence type="ECO:0000256" key="4">
    <source>
        <dbReference type="ARBA" id="ARBA00022837"/>
    </source>
</evidence>
<evidence type="ECO:0000256" key="1">
    <source>
        <dbReference type="ARBA" id="ARBA00008779"/>
    </source>
</evidence>
<organism evidence="6 7">
    <name type="scientific">Dyadobacter subterraneus</name>
    <dbReference type="NCBI Taxonomy" id="2773304"/>
    <lineage>
        <taxon>Bacteria</taxon>
        <taxon>Pseudomonadati</taxon>
        <taxon>Bacteroidota</taxon>
        <taxon>Cytophagia</taxon>
        <taxon>Cytophagales</taxon>
        <taxon>Spirosomataceae</taxon>
        <taxon>Dyadobacter</taxon>
    </lineage>
</organism>
<dbReference type="InterPro" id="IPR024607">
    <property type="entry name" value="Sulfatase_CS"/>
</dbReference>
<keyword evidence="7" id="KW-1185">Reference proteome</keyword>
<dbReference type="RefSeq" id="WP_194120977.1">
    <property type="nucleotide sequence ID" value="NZ_JACYGY010000001.1"/>
</dbReference>
<evidence type="ECO:0000313" key="6">
    <source>
        <dbReference type="EMBL" id="MBE9462795.1"/>
    </source>
</evidence>
<feature type="domain" description="Sulfatase N-terminal" evidence="5">
    <location>
        <begin position="43"/>
        <end position="350"/>
    </location>
</feature>
<dbReference type="InterPro" id="IPR017850">
    <property type="entry name" value="Alkaline_phosphatase_core_sf"/>
</dbReference>